<dbReference type="Proteomes" id="UP000008068">
    <property type="component" value="Unassembled WGS sequence"/>
</dbReference>
<proteinExistence type="predicted"/>
<dbReference type="AlphaFoldDB" id="G0MVK9"/>
<keyword evidence="2" id="KW-1185">Reference proteome</keyword>
<accession>G0MVK9</accession>
<gene>
    <name evidence="1" type="ORF">CAEBREN_21707</name>
</gene>
<dbReference type="HOGENOM" id="CLU_2471050_0_0_1"/>
<reference evidence="2" key="1">
    <citation type="submission" date="2011-07" db="EMBL/GenBank/DDBJ databases">
        <authorList>
            <consortium name="Caenorhabditis brenneri Sequencing and Analysis Consortium"/>
            <person name="Wilson R.K."/>
        </authorList>
    </citation>
    <scope>NUCLEOTIDE SEQUENCE [LARGE SCALE GENOMIC DNA]</scope>
    <source>
        <strain evidence="2">PB2801</strain>
    </source>
</reference>
<evidence type="ECO:0000313" key="2">
    <source>
        <dbReference type="Proteomes" id="UP000008068"/>
    </source>
</evidence>
<protein>
    <submittedName>
        <fullName evidence="1">Uncharacterized protein</fullName>
    </submittedName>
</protein>
<evidence type="ECO:0000313" key="1">
    <source>
        <dbReference type="EMBL" id="EGT44794.1"/>
    </source>
</evidence>
<organism evidence="2">
    <name type="scientific">Caenorhabditis brenneri</name>
    <name type="common">Nematode worm</name>
    <dbReference type="NCBI Taxonomy" id="135651"/>
    <lineage>
        <taxon>Eukaryota</taxon>
        <taxon>Metazoa</taxon>
        <taxon>Ecdysozoa</taxon>
        <taxon>Nematoda</taxon>
        <taxon>Chromadorea</taxon>
        <taxon>Rhabditida</taxon>
        <taxon>Rhabditina</taxon>
        <taxon>Rhabditomorpha</taxon>
        <taxon>Rhabditoidea</taxon>
        <taxon>Rhabditidae</taxon>
        <taxon>Peloderinae</taxon>
        <taxon>Caenorhabditis</taxon>
    </lineage>
</organism>
<name>G0MVK9_CAEBE</name>
<sequence>MLSTKKPNKKKAEIASLAFSDIWNFRFDIIPKISTEIRNTCGHRHLLFDIFFFFIQSFLHHLSFPKILGLASALFFRQFHVFHFISQN</sequence>
<dbReference type="EMBL" id="GL379814">
    <property type="protein sequence ID" value="EGT44794.1"/>
    <property type="molecule type" value="Genomic_DNA"/>
</dbReference>
<dbReference type="InParanoid" id="G0MVK9"/>